<dbReference type="SUPFAM" id="SSF56112">
    <property type="entry name" value="Protein kinase-like (PK-like)"/>
    <property type="match status" value="1"/>
</dbReference>
<dbReference type="AlphaFoldDB" id="A0AAN6PWQ2"/>
<evidence type="ECO:0000313" key="2">
    <source>
        <dbReference type="EMBL" id="KAK4098466.1"/>
    </source>
</evidence>
<feature type="domain" description="Aminoglycoside phosphotransferase" evidence="1">
    <location>
        <begin position="18"/>
        <end position="195"/>
    </location>
</feature>
<dbReference type="InterPro" id="IPR011009">
    <property type="entry name" value="Kinase-like_dom_sf"/>
</dbReference>
<keyword evidence="2" id="KW-0808">Transferase</keyword>
<evidence type="ECO:0000313" key="3">
    <source>
        <dbReference type="Proteomes" id="UP001305647"/>
    </source>
</evidence>
<accession>A0AAN6PWQ2</accession>
<dbReference type="EMBL" id="MU863658">
    <property type="protein sequence ID" value="KAK4098466.1"/>
    <property type="molecule type" value="Genomic_DNA"/>
</dbReference>
<gene>
    <name evidence="2" type="ORF">N658DRAFT_219564</name>
</gene>
<keyword evidence="3" id="KW-1185">Reference proteome</keyword>
<evidence type="ECO:0000259" key="1">
    <source>
        <dbReference type="Pfam" id="PF01636"/>
    </source>
</evidence>
<comment type="caution">
    <text evidence="2">The sequence shown here is derived from an EMBL/GenBank/DDBJ whole genome shotgun (WGS) entry which is preliminary data.</text>
</comment>
<dbReference type="PANTHER" id="PTHR21310">
    <property type="entry name" value="AMINOGLYCOSIDE PHOSPHOTRANSFERASE-RELATED-RELATED"/>
    <property type="match status" value="1"/>
</dbReference>
<protein>
    <submittedName>
        <fullName evidence="2">Kinase-like protein</fullName>
    </submittedName>
</protein>
<sequence length="292" mass="32724">MQPAPTGLSACHNPKLGLVVKHGLLVTRAELDAQLYAYHALQNRVPAPEVVGWTEDDGQGFLYMELINAPTLSARWSSLAELERRALCTELKEMVRAWRGLEQDLNDVYVGSVGKQSLAVVTVRDRSDLRGLWLGHDPVAAFHNACSIKISSNTPVVYIHADLVPCNILVTRGPYPKIASVIDWAQAGLYPSYWEWCKARWVGRLSDWGMDDDAQKIWRERYLPNILHPPPAARQQHLLPVAAFHPREYLTAWASPGRSWWLCGGCSCYPVLSNQVNSSYLLCSNSKLEQGH</sequence>
<organism evidence="2 3">
    <name type="scientific">Parathielavia hyrcaniae</name>
    <dbReference type="NCBI Taxonomy" id="113614"/>
    <lineage>
        <taxon>Eukaryota</taxon>
        <taxon>Fungi</taxon>
        <taxon>Dikarya</taxon>
        <taxon>Ascomycota</taxon>
        <taxon>Pezizomycotina</taxon>
        <taxon>Sordariomycetes</taxon>
        <taxon>Sordariomycetidae</taxon>
        <taxon>Sordariales</taxon>
        <taxon>Chaetomiaceae</taxon>
        <taxon>Parathielavia</taxon>
    </lineage>
</organism>
<reference evidence="2" key="1">
    <citation type="journal article" date="2023" name="Mol. Phylogenet. Evol.">
        <title>Genome-scale phylogeny and comparative genomics of the fungal order Sordariales.</title>
        <authorList>
            <person name="Hensen N."/>
            <person name="Bonometti L."/>
            <person name="Westerberg I."/>
            <person name="Brannstrom I.O."/>
            <person name="Guillou S."/>
            <person name="Cros-Aarteil S."/>
            <person name="Calhoun S."/>
            <person name="Haridas S."/>
            <person name="Kuo A."/>
            <person name="Mondo S."/>
            <person name="Pangilinan J."/>
            <person name="Riley R."/>
            <person name="LaButti K."/>
            <person name="Andreopoulos B."/>
            <person name="Lipzen A."/>
            <person name="Chen C."/>
            <person name="Yan M."/>
            <person name="Daum C."/>
            <person name="Ng V."/>
            <person name="Clum A."/>
            <person name="Steindorff A."/>
            <person name="Ohm R.A."/>
            <person name="Martin F."/>
            <person name="Silar P."/>
            <person name="Natvig D.O."/>
            <person name="Lalanne C."/>
            <person name="Gautier V."/>
            <person name="Ament-Velasquez S.L."/>
            <person name="Kruys A."/>
            <person name="Hutchinson M.I."/>
            <person name="Powell A.J."/>
            <person name="Barry K."/>
            <person name="Miller A.N."/>
            <person name="Grigoriev I.V."/>
            <person name="Debuchy R."/>
            <person name="Gladieux P."/>
            <person name="Hiltunen Thoren M."/>
            <person name="Johannesson H."/>
        </authorList>
    </citation>
    <scope>NUCLEOTIDE SEQUENCE</scope>
    <source>
        <strain evidence="2">CBS 757.83</strain>
    </source>
</reference>
<dbReference type="Pfam" id="PF01636">
    <property type="entry name" value="APH"/>
    <property type="match status" value="1"/>
</dbReference>
<dbReference type="GO" id="GO:0016301">
    <property type="term" value="F:kinase activity"/>
    <property type="evidence" value="ECO:0007669"/>
    <property type="project" value="UniProtKB-KW"/>
</dbReference>
<keyword evidence="2" id="KW-0418">Kinase</keyword>
<reference evidence="2" key="2">
    <citation type="submission" date="2023-05" db="EMBL/GenBank/DDBJ databases">
        <authorList>
            <consortium name="Lawrence Berkeley National Laboratory"/>
            <person name="Steindorff A."/>
            <person name="Hensen N."/>
            <person name="Bonometti L."/>
            <person name="Westerberg I."/>
            <person name="Brannstrom I.O."/>
            <person name="Guillou S."/>
            <person name="Cros-Aarteil S."/>
            <person name="Calhoun S."/>
            <person name="Haridas S."/>
            <person name="Kuo A."/>
            <person name="Mondo S."/>
            <person name="Pangilinan J."/>
            <person name="Riley R."/>
            <person name="Labutti K."/>
            <person name="Andreopoulos B."/>
            <person name="Lipzen A."/>
            <person name="Chen C."/>
            <person name="Yanf M."/>
            <person name="Daum C."/>
            <person name="Ng V."/>
            <person name="Clum A."/>
            <person name="Ohm R."/>
            <person name="Martin F."/>
            <person name="Silar P."/>
            <person name="Natvig D."/>
            <person name="Lalanne C."/>
            <person name="Gautier V."/>
            <person name="Ament-Velasquez S.L."/>
            <person name="Kruys A."/>
            <person name="Hutchinson M.I."/>
            <person name="Powell A.J."/>
            <person name="Barry K."/>
            <person name="Miller A.N."/>
            <person name="Grigoriev I.V."/>
            <person name="Debuchy R."/>
            <person name="Gladieux P."/>
            <person name="Thoren M.H."/>
            <person name="Johannesson H."/>
        </authorList>
    </citation>
    <scope>NUCLEOTIDE SEQUENCE</scope>
    <source>
        <strain evidence="2">CBS 757.83</strain>
    </source>
</reference>
<dbReference type="InterPro" id="IPR051678">
    <property type="entry name" value="AGP_Transferase"/>
</dbReference>
<dbReference type="Proteomes" id="UP001305647">
    <property type="component" value="Unassembled WGS sequence"/>
</dbReference>
<dbReference type="InterPro" id="IPR002575">
    <property type="entry name" value="Aminoglycoside_PTrfase"/>
</dbReference>
<name>A0AAN6PWQ2_9PEZI</name>
<dbReference type="PANTHER" id="PTHR21310:SF54">
    <property type="entry name" value="AMINOGLYCOSIDE PHOSPHOTRANSFERASE DOMAIN-CONTAINING PROTEIN"/>
    <property type="match status" value="1"/>
</dbReference>
<proteinExistence type="predicted"/>